<dbReference type="Gene3D" id="3.40.120.10">
    <property type="entry name" value="Alpha-D-Glucose-1,6-Bisphosphate, subunit A, domain 3"/>
    <property type="match status" value="3"/>
</dbReference>
<accession>A0A538TPH2</accession>
<dbReference type="GO" id="GO:0004615">
    <property type="term" value="F:phosphomannomutase activity"/>
    <property type="evidence" value="ECO:0007669"/>
    <property type="project" value="TreeGrafter"/>
</dbReference>
<keyword evidence="6 12" id="KW-0413">Isomerase</keyword>
<dbReference type="InterPro" id="IPR005845">
    <property type="entry name" value="A-D-PHexomutase_a/b/a-II"/>
</dbReference>
<keyword evidence="3" id="KW-0597">Phosphoprotein</keyword>
<dbReference type="PANTHER" id="PTHR42946">
    <property type="entry name" value="PHOSPHOHEXOSE MUTASE"/>
    <property type="match status" value="1"/>
</dbReference>
<evidence type="ECO:0000259" key="10">
    <source>
        <dbReference type="Pfam" id="PF02879"/>
    </source>
</evidence>
<dbReference type="Proteomes" id="UP000316609">
    <property type="component" value="Unassembled WGS sequence"/>
</dbReference>
<evidence type="ECO:0000256" key="4">
    <source>
        <dbReference type="ARBA" id="ARBA00022723"/>
    </source>
</evidence>
<dbReference type="InterPro" id="IPR036900">
    <property type="entry name" value="A-D-PHexomutase_C_sf"/>
</dbReference>
<feature type="domain" description="Alpha-D-phosphohexomutase C-terminal" evidence="8">
    <location>
        <begin position="443"/>
        <end position="492"/>
    </location>
</feature>
<evidence type="ECO:0000256" key="5">
    <source>
        <dbReference type="ARBA" id="ARBA00022842"/>
    </source>
</evidence>
<evidence type="ECO:0000313" key="13">
    <source>
        <dbReference type="Proteomes" id="UP000316609"/>
    </source>
</evidence>
<dbReference type="Pfam" id="PF00408">
    <property type="entry name" value="PGM_PMM_IV"/>
    <property type="match status" value="1"/>
</dbReference>
<evidence type="ECO:0000256" key="7">
    <source>
        <dbReference type="RuleBase" id="RU004326"/>
    </source>
</evidence>
<dbReference type="InterPro" id="IPR005846">
    <property type="entry name" value="A-D-PHexomutase_a/b/a-III"/>
</dbReference>
<dbReference type="PROSITE" id="PS00710">
    <property type="entry name" value="PGM_PMM"/>
    <property type="match status" value="1"/>
</dbReference>
<dbReference type="InterPro" id="IPR016066">
    <property type="entry name" value="A-D-PHexomutase_CS"/>
</dbReference>
<keyword evidence="5 7" id="KW-0460">Magnesium</keyword>
<dbReference type="GO" id="GO:0009252">
    <property type="term" value="P:peptidoglycan biosynthetic process"/>
    <property type="evidence" value="ECO:0007669"/>
    <property type="project" value="TreeGrafter"/>
</dbReference>
<feature type="domain" description="Alpha-D-phosphohexomutase alpha/beta/alpha" evidence="9">
    <location>
        <begin position="59"/>
        <end position="183"/>
    </location>
</feature>
<dbReference type="InterPro" id="IPR024086">
    <property type="entry name" value="GlmM_arc-type"/>
</dbReference>
<dbReference type="GO" id="GO:0008966">
    <property type="term" value="F:phosphoglucosamine mutase activity"/>
    <property type="evidence" value="ECO:0007669"/>
    <property type="project" value="UniProtKB-EC"/>
</dbReference>
<feature type="domain" description="Alpha-D-phosphohexomutase alpha/beta/alpha" evidence="11">
    <location>
        <begin position="311"/>
        <end position="415"/>
    </location>
</feature>
<evidence type="ECO:0000256" key="6">
    <source>
        <dbReference type="ARBA" id="ARBA00023235"/>
    </source>
</evidence>
<evidence type="ECO:0000313" key="12">
    <source>
        <dbReference type="EMBL" id="TMQ65532.1"/>
    </source>
</evidence>
<dbReference type="GO" id="GO:0006048">
    <property type="term" value="P:UDP-N-acetylglucosamine biosynthetic process"/>
    <property type="evidence" value="ECO:0007669"/>
    <property type="project" value="TreeGrafter"/>
</dbReference>
<dbReference type="GO" id="GO:0005829">
    <property type="term" value="C:cytosol"/>
    <property type="evidence" value="ECO:0007669"/>
    <property type="project" value="TreeGrafter"/>
</dbReference>
<evidence type="ECO:0000259" key="11">
    <source>
        <dbReference type="Pfam" id="PF02880"/>
    </source>
</evidence>
<dbReference type="InterPro" id="IPR005843">
    <property type="entry name" value="A-D-PHexomutase_C"/>
</dbReference>
<dbReference type="GO" id="GO:0000287">
    <property type="term" value="F:magnesium ion binding"/>
    <property type="evidence" value="ECO:0007669"/>
    <property type="project" value="InterPro"/>
</dbReference>
<dbReference type="AlphaFoldDB" id="A0A538TPH2"/>
<dbReference type="NCBIfam" id="TIGR03990">
    <property type="entry name" value="Arch_GlmM"/>
    <property type="match status" value="1"/>
</dbReference>
<evidence type="ECO:0000259" key="8">
    <source>
        <dbReference type="Pfam" id="PF00408"/>
    </source>
</evidence>
<dbReference type="InterPro" id="IPR005844">
    <property type="entry name" value="A-D-PHexomutase_a/b/a-I"/>
</dbReference>
<dbReference type="Pfam" id="PF02879">
    <property type="entry name" value="PGM_PMM_II"/>
    <property type="match status" value="1"/>
</dbReference>
<feature type="domain" description="Alpha-D-phosphohexomutase alpha/beta/alpha" evidence="10">
    <location>
        <begin position="212"/>
        <end position="304"/>
    </location>
</feature>
<gene>
    <name evidence="12" type="primary">glmM</name>
    <name evidence="12" type="ORF">E6K78_07475</name>
</gene>
<evidence type="ECO:0000259" key="9">
    <source>
        <dbReference type="Pfam" id="PF02878"/>
    </source>
</evidence>
<dbReference type="PRINTS" id="PR00509">
    <property type="entry name" value="PGMPMM"/>
</dbReference>
<dbReference type="Pfam" id="PF02878">
    <property type="entry name" value="PGM_PMM_I"/>
    <property type="match status" value="1"/>
</dbReference>
<dbReference type="Pfam" id="PF02880">
    <property type="entry name" value="PGM_PMM_III"/>
    <property type="match status" value="1"/>
</dbReference>
<comment type="caution">
    <text evidence="12">The sequence shown here is derived from an EMBL/GenBank/DDBJ whole genome shotgun (WGS) entry which is preliminary data.</text>
</comment>
<dbReference type="InterPro" id="IPR050060">
    <property type="entry name" value="Phosphoglucosamine_mutase"/>
</dbReference>
<comment type="similarity">
    <text evidence="2 7">Belongs to the phosphohexose mutase family.</text>
</comment>
<dbReference type="InterPro" id="IPR016055">
    <property type="entry name" value="A-D-PHexomutase_a/b/a-I/II/III"/>
</dbReference>
<proteinExistence type="inferred from homology"/>
<organism evidence="12 13">
    <name type="scientific">Eiseniibacteriota bacterium</name>
    <dbReference type="NCBI Taxonomy" id="2212470"/>
    <lineage>
        <taxon>Bacteria</taxon>
        <taxon>Candidatus Eiseniibacteriota</taxon>
    </lineage>
</organism>
<sequence length="498" mass="52430">MVRGCGSGRGYGSHGAYGSVTLGPSAPEINLCPLQPFSFGRGLAYRASPMTAPLMISVAGVRGIVGESLTPPLLTAFAAAFGRSLGPGAIVVGRDARRSGPMVYRAVAAGLLAAGRDVIDLGLATTPATQVAVEELGAAGGVILTASHNPAEWNALKFLSARGEFLDAVSGQRVRERYESGDELWVGFESLGAERHESRADEWHIARVLGLEYLDLEAIRGRGLTVAVDGCASVGGVAVPRLLRALGTNVVEVDCVPDGRFTRELEPLPEHLGRLSSAVREARADFGVAVDPDADRAALVDEQGAPLGEEYTLALATRVVLERHRGPVVTNLSTSRMMDSVCAQAHVALHRTPVGEAHVVHGMRACGAIVGGEGNGGVIVPAAHYGRDALVAVALVCQGLISRHKSLRALVQDLPRYVMLKAKAGRPAVPWERTEAKLRGLFPGYLAEVADGLRLSHGDEWLHVRPSGTEPIVRIIVESPNEERTGALVAMARSALEG</sequence>
<dbReference type="GO" id="GO:0005975">
    <property type="term" value="P:carbohydrate metabolic process"/>
    <property type="evidence" value="ECO:0007669"/>
    <property type="project" value="InterPro"/>
</dbReference>
<dbReference type="InterPro" id="IPR005841">
    <property type="entry name" value="Alpha-D-phosphohexomutase_SF"/>
</dbReference>
<dbReference type="EMBL" id="VBOY01000069">
    <property type="protein sequence ID" value="TMQ65532.1"/>
    <property type="molecule type" value="Genomic_DNA"/>
</dbReference>
<dbReference type="SUPFAM" id="SSF53738">
    <property type="entry name" value="Phosphoglucomutase, first 3 domains"/>
    <property type="match status" value="3"/>
</dbReference>
<dbReference type="SUPFAM" id="SSF55957">
    <property type="entry name" value="Phosphoglucomutase, C-terminal domain"/>
    <property type="match status" value="1"/>
</dbReference>
<evidence type="ECO:0000256" key="3">
    <source>
        <dbReference type="ARBA" id="ARBA00022553"/>
    </source>
</evidence>
<reference evidence="12 13" key="1">
    <citation type="journal article" date="2019" name="Nat. Microbiol.">
        <title>Mediterranean grassland soil C-N compound turnover is dependent on rainfall and depth, and is mediated by genomically divergent microorganisms.</title>
        <authorList>
            <person name="Diamond S."/>
            <person name="Andeer P.F."/>
            <person name="Li Z."/>
            <person name="Crits-Christoph A."/>
            <person name="Burstein D."/>
            <person name="Anantharaman K."/>
            <person name="Lane K.R."/>
            <person name="Thomas B.C."/>
            <person name="Pan C."/>
            <person name="Northen T.R."/>
            <person name="Banfield J.F."/>
        </authorList>
    </citation>
    <scope>NUCLEOTIDE SEQUENCE [LARGE SCALE GENOMIC DNA]</scope>
    <source>
        <strain evidence="12">WS_8</strain>
    </source>
</reference>
<evidence type="ECO:0000256" key="1">
    <source>
        <dbReference type="ARBA" id="ARBA00001946"/>
    </source>
</evidence>
<dbReference type="EC" id="5.4.2.10" evidence="12"/>
<name>A0A538TPH2_UNCEI</name>
<keyword evidence="4 7" id="KW-0479">Metal-binding</keyword>
<comment type="cofactor">
    <cofactor evidence="1">
        <name>Mg(2+)</name>
        <dbReference type="ChEBI" id="CHEBI:18420"/>
    </cofactor>
</comment>
<dbReference type="Gene3D" id="3.30.310.50">
    <property type="entry name" value="Alpha-D-phosphohexomutase, C-terminal domain"/>
    <property type="match status" value="1"/>
</dbReference>
<protein>
    <submittedName>
        <fullName evidence="12">Phosphoglucosamine mutase</fullName>
        <ecNumber evidence="12">5.4.2.10</ecNumber>
    </submittedName>
</protein>
<dbReference type="PANTHER" id="PTHR42946:SF1">
    <property type="entry name" value="PHOSPHOGLUCOMUTASE (ALPHA-D-GLUCOSE-1,6-BISPHOSPHATE-DEPENDENT)"/>
    <property type="match status" value="1"/>
</dbReference>
<evidence type="ECO:0000256" key="2">
    <source>
        <dbReference type="ARBA" id="ARBA00010231"/>
    </source>
</evidence>